<sequence>MSKCKIPPFLGNCKPEVYADWELKVEKILSCFNLHGQRVVRLIILEFGDYALVALKRLMRNRFVPPSYTNDLHNKLQRLYQGSKSLEEKSDETTLAWREIQDVVELQHYRTLDELIHQAIRVEMKIRRRSASRKTYIGISGWKGKEREGKG</sequence>
<dbReference type="OrthoDB" id="1934635at2759"/>
<evidence type="ECO:0008006" key="3">
    <source>
        <dbReference type="Google" id="ProtNLM"/>
    </source>
</evidence>
<feature type="non-terminal residue" evidence="1">
    <location>
        <position position="1"/>
    </location>
</feature>
<evidence type="ECO:0000313" key="1">
    <source>
        <dbReference type="EMBL" id="RDX83364.1"/>
    </source>
</evidence>
<accession>A0A371FYG6</accession>
<organism evidence="1 2">
    <name type="scientific">Mucuna pruriens</name>
    <name type="common">Velvet bean</name>
    <name type="synonym">Dolichos pruriens</name>
    <dbReference type="NCBI Taxonomy" id="157652"/>
    <lineage>
        <taxon>Eukaryota</taxon>
        <taxon>Viridiplantae</taxon>
        <taxon>Streptophyta</taxon>
        <taxon>Embryophyta</taxon>
        <taxon>Tracheophyta</taxon>
        <taxon>Spermatophyta</taxon>
        <taxon>Magnoliopsida</taxon>
        <taxon>eudicotyledons</taxon>
        <taxon>Gunneridae</taxon>
        <taxon>Pentapetalae</taxon>
        <taxon>rosids</taxon>
        <taxon>fabids</taxon>
        <taxon>Fabales</taxon>
        <taxon>Fabaceae</taxon>
        <taxon>Papilionoideae</taxon>
        <taxon>50 kb inversion clade</taxon>
        <taxon>NPAAA clade</taxon>
        <taxon>indigoferoid/millettioid clade</taxon>
        <taxon>Phaseoleae</taxon>
        <taxon>Mucuna</taxon>
    </lineage>
</organism>
<name>A0A371FYG6_MUCPR</name>
<dbReference type="PANTHER" id="PTHR35046:SF9">
    <property type="entry name" value="RNA-DIRECTED DNA POLYMERASE"/>
    <property type="match status" value="1"/>
</dbReference>
<keyword evidence="2" id="KW-1185">Reference proteome</keyword>
<proteinExistence type="predicted"/>
<dbReference type="AlphaFoldDB" id="A0A371FYG6"/>
<comment type="caution">
    <text evidence="1">The sequence shown here is derived from an EMBL/GenBank/DDBJ whole genome shotgun (WGS) entry which is preliminary data.</text>
</comment>
<protein>
    <recommendedName>
        <fullName evidence="3">Retrotransposon gag domain-containing protein</fullName>
    </recommendedName>
</protein>
<dbReference type="EMBL" id="QJKJ01007379">
    <property type="protein sequence ID" value="RDX83364.1"/>
    <property type="molecule type" value="Genomic_DNA"/>
</dbReference>
<gene>
    <name evidence="1" type="ORF">CR513_35726</name>
</gene>
<reference evidence="1" key="1">
    <citation type="submission" date="2018-05" db="EMBL/GenBank/DDBJ databases">
        <title>Draft genome of Mucuna pruriens seed.</title>
        <authorList>
            <person name="Nnadi N.E."/>
            <person name="Vos R."/>
            <person name="Hasami M.H."/>
            <person name="Devisetty U.K."/>
            <person name="Aguiy J.C."/>
        </authorList>
    </citation>
    <scope>NUCLEOTIDE SEQUENCE [LARGE SCALE GENOMIC DNA]</scope>
    <source>
        <strain evidence="1">JCA_2017</strain>
    </source>
</reference>
<dbReference type="PANTHER" id="PTHR35046">
    <property type="entry name" value="ZINC KNUCKLE (CCHC-TYPE) FAMILY PROTEIN"/>
    <property type="match status" value="1"/>
</dbReference>
<evidence type="ECO:0000313" key="2">
    <source>
        <dbReference type="Proteomes" id="UP000257109"/>
    </source>
</evidence>
<dbReference type="Proteomes" id="UP000257109">
    <property type="component" value="Unassembled WGS sequence"/>
</dbReference>